<evidence type="ECO:0000256" key="2">
    <source>
        <dbReference type="ARBA" id="ARBA00022729"/>
    </source>
</evidence>
<dbReference type="Proteomes" id="UP000886289">
    <property type="component" value="Unassembled WGS sequence"/>
</dbReference>
<dbReference type="InterPro" id="IPR028082">
    <property type="entry name" value="Peripla_BP_I"/>
</dbReference>
<dbReference type="Pfam" id="PF13458">
    <property type="entry name" value="Peripla_BP_6"/>
    <property type="match status" value="1"/>
</dbReference>
<dbReference type="CDD" id="cd06339">
    <property type="entry name" value="PBP1_YraM_LppC_lipoprotein-like"/>
    <property type="match status" value="1"/>
</dbReference>
<dbReference type="InterPro" id="IPR051010">
    <property type="entry name" value="BCAA_transport"/>
</dbReference>
<dbReference type="EMBL" id="DRBS01000086">
    <property type="protein sequence ID" value="HDD43676.1"/>
    <property type="molecule type" value="Genomic_DNA"/>
</dbReference>
<comment type="similarity">
    <text evidence="1">Belongs to the leucine-binding protein family.</text>
</comment>
<dbReference type="SUPFAM" id="SSF53822">
    <property type="entry name" value="Periplasmic binding protein-like I"/>
    <property type="match status" value="1"/>
</dbReference>
<organism evidence="4">
    <name type="scientific">Desulfofervidus auxilii</name>
    <dbReference type="NCBI Taxonomy" id="1621989"/>
    <lineage>
        <taxon>Bacteria</taxon>
        <taxon>Pseudomonadati</taxon>
        <taxon>Thermodesulfobacteriota</taxon>
        <taxon>Candidatus Desulfofervidia</taxon>
        <taxon>Candidatus Desulfofervidales</taxon>
        <taxon>Candidatus Desulfofervidaceae</taxon>
        <taxon>Candidatus Desulfofervidus</taxon>
    </lineage>
</organism>
<name>A0A7C0U1R1_DESA2</name>
<evidence type="ECO:0000256" key="1">
    <source>
        <dbReference type="ARBA" id="ARBA00010062"/>
    </source>
</evidence>
<keyword evidence="2" id="KW-0732">Signal</keyword>
<reference evidence="4" key="1">
    <citation type="journal article" date="2020" name="mSystems">
        <title>Genome- and Community-Level Interaction Insights into Carbon Utilization and Element Cycling Functions of Hydrothermarchaeota in Hydrothermal Sediment.</title>
        <authorList>
            <person name="Zhou Z."/>
            <person name="Liu Y."/>
            <person name="Xu W."/>
            <person name="Pan J."/>
            <person name="Luo Z.H."/>
            <person name="Li M."/>
        </authorList>
    </citation>
    <scope>NUCLEOTIDE SEQUENCE [LARGE SCALE GENOMIC DNA]</scope>
    <source>
        <strain evidence="4">HyVt-233</strain>
    </source>
</reference>
<comment type="caution">
    <text evidence="4">The sequence shown here is derived from an EMBL/GenBank/DDBJ whole genome shotgun (WGS) entry which is preliminary data.</text>
</comment>
<accession>A0A7C0U1R1</accession>
<dbReference type="InterPro" id="IPR028081">
    <property type="entry name" value="Leu-bd"/>
</dbReference>
<evidence type="ECO:0000313" key="4">
    <source>
        <dbReference type="EMBL" id="HDD43676.1"/>
    </source>
</evidence>
<dbReference type="AlphaFoldDB" id="A0A7C0U1R1"/>
<proteinExistence type="inferred from homology"/>
<gene>
    <name evidence="4" type="ORF">ENG63_02275</name>
</gene>
<feature type="domain" description="Leucine-binding protein" evidence="3">
    <location>
        <begin position="29"/>
        <end position="369"/>
    </location>
</feature>
<evidence type="ECO:0000259" key="3">
    <source>
        <dbReference type="Pfam" id="PF13458"/>
    </source>
</evidence>
<protein>
    <recommendedName>
        <fullName evidence="3">Leucine-binding protein domain-containing protein</fullName>
    </recommendedName>
</protein>
<dbReference type="PANTHER" id="PTHR30483">
    <property type="entry name" value="LEUCINE-SPECIFIC-BINDING PROTEIN"/>
    <property type="match status" value="1"/>
</dbReference>
<dbReference type="PANTHER" id="PTHR30483:SF6">
    <property type="entry name" value="PERIPLASMIC BINDING PROTEIN OF ABC TRANSPORTER FOR NATURAL AMINO ACIDS"/>
    <property type="match status" value="1"/>
</dbReference>
<dbReference type="Gene3D" id="3.40.50.2300">
    <property type="match status" value="2"/>
</dbReference>
<sequence length="376" mass="42667">MRIFPKIILFFLVFSFGFDFFNFRTKYHLACLLPLNGEKKILAQDTLKGLLLGLEIFKKDSNFILSIYDTEGNPMAVTQALEKIAKDDYEMVIALLGKKTTLPAVIKARTLGIPLIILSSEENLPLGDGIYRDFITPKIQIENLLNFVMAELGLSTFVIFCPKDTYGQKFSRLFKEEVEKKGGEIKAIITYLPGTTDFGPQIKKLIGKEIAEAKPETLLEKPPKLPFEAVFIPDIYLNSAFIISQFAYYNVRDLIFLGTTLWGHPKFAQMIKGNCQAAYFPTGFTLQARQPWVQEFIAEFRKTYKTFPNYLSAQGYEVGKILVYLKSLKNLHLENAYEAIQNFPGVTGLTSFLSNGEVKKKIYIMEISNGIVNLVY</sequence>